<dbReference type="PIRSF" id="PIRSF009264">
    <property type="entry name" value="TagBP_ald_AgaZ"/>
    <property type="match status" value="1"/>
</dbReference>
<dbReference type="GO" id="GO:0009025">
    <property type="term" value="F:tagatose-bisphosphate aldolase activity"/>
    <property type="evidence" value="ECO:0007669"/>
    <property type="project" value="UniProtKB-EC"/>
</dbReference>
<name>A0ABU3P934_9BURK</name>
<comment type="caution">
    <text evidence="2">The sequence shown here is derived from an EMBL/GenBank/DDBJ whole genome shotgun (WGS) entry which is preliminary data.</text>
</comment>
<dbReference type="EC" id="4.1.2.40" evidence="2"/>
<dbReference type="Pfam" id="PF08013">
    <property type="entry name" value="GatZ_KbaZ-like"/>
    <property type="match status" value="1"/>
</dbReference>
<dbReference type="PANTHER" id="PTHR32502:SF2">
    <property type="entry name" value="D-TAGATOSE-1,6-BISPHOSPHATE ALDOLASE SUBUNIT KBAZ"/>
    <property type="match status" value="1"/>
</dbReference>
<dbReference type="SUPFAM" id="SSF51569">
    <property type="entry name" value="Aldolase"/>
    <property type="match status" value="1"/>
</dbReference>
<dbReference type="EMBL" id="JAVXZY010000002">
    <property type="protein sequence ID" value="MDT8999077.1"/>
    <property type="molecule type" value="Genomic_DNA"/>
</dbReference>
<evidence type="ECO:0000256" key="1">
    <source>
        <dbReference type="ARBA" id="ARBA00005007"/>
    </source>
</evidence>
<sequence>MSWILDTIAAHKAGHSVGVYSVCSANEHVLNAAIDVALAHGSGLLIESTSNQVDQFGGYTGMQPALFRDWVLGLAAARGLAAERLALGGDHLGPNAWQSLPAEAAMGHARDLIAAYVEAGFEKIHLDCSMRCADDPAVLSDDTIAVRSAQLCAVAEAAARRAGRPAPVYVIGTEVPVPGGETGEGSGASGIAVTAVAAAARTVAVHREAFERAGVGAAWPRVLALVVQPGVDFDHSAVLHYRPEQAAALAEFGRTELPGMVFEAHSTDYQTEAALHRLVHDHFAILKVGPAVTFALREAWFALSAIEAQLLPPEARADLPAVLERRMLAQPGHWQKYYGGDAAQQRLLRQFSLSDRCRYYWADAEVQAALQRLLANLDGVQIPLPLLSQYLPEQHEAVVQGQLLPRARALAEHRVGQLLGRYARACQHNRHEGAPS</sequence>
<proteinExistence type="predicted"/>
<dbReference type="InterPro" id="IPR013785">
    <property type="entry name" value="Aldolase_TIM"/>
</dbReference>
<dbReference type="Gene3D" id="1.10.400.20">
    <property type="entry name" value="putative tagatose 6-phosphate kinase domain like"/>
    <property type="match status" value="1"/>
</dbReference>
<dbReference type="InterPro" id="IPR050303">
    <property type="entry name" value="GatZ_KbaZ_carbometab"/>
</dbReference>
<gene>
    <name evidence="2" type="ORF">RQP53_07340</name>
</gene>
<organism evidence="2 3">
    <name type="scientific">Roseateles aquae</name>
    <dbReference type="NCBI Taxonomy" id="3077235"/>
    <lineage>
        <taxon>Bacteria</taxon>
        <taxon>Pseudomonadati</taxon>
        <taxon>Pseudomonadota</taxon>
        <taxon>Betaproteobacteria</taxon>
        <taxon>Burkholderiales</taxon>
        <taxon>Sphaerotilaceae</taxon>
        <taxon>Roseateles</taxon>
    </lineage>
</organism>
<protein>
    <submittedName>
        <fullName evidence="2">D-tagatose-bisphosphate aldolase, class II, non-catalytic subunit</fullName>
        <ecNumber evidence="2">4.1.2.40</ecNumber>
    </submittedName>
</protein>
<dbReference type="RefSeq" id="WP_315649566.1">
    <property type="nucleotide sequence ID" value="NZ_JAVXZY010000002.1"/>
</dbReference>
<evidence type="ECO:0000313" key="3">
    <source>
        <dbReference type="Proteomes" id="UP001246372"/>
    </source>
</evidence>
<keyword evidence="2" id="KW-0456">Lyase</keyword>
<accession>A0ABU3P934</accession>
<dbReference type="PANTHER" id="PTHR32502">
    <property type="entry name" value="N-ACETYLGALACTOSAMINE PERMEASE II COMPONENT-RELATED"/>
    <property type="match status" value="1"/>
</dbReference>
<dbReference type="Gene3D" id="3.20.20.70">
    <property type="entry name" value="Aldolase class I"/>
    <property type="match status" value="1"/>
</dbReference>
<dbReference type="Proteomes" id="UP001246372">
    <property type="component" value="Unassembled WGS sequence"/>
</dbReference>
<comment type="pathway">
    <text evidence="1">Carbohydrate metabolism.</text>
</comment>
<dbReference type="InterPro" id="IPR012062">
    <property type="entry name" value="GatZ/KbaZ-like"/>
</dbReference>
<evidence type="ECO:0000313" key="2">
    <source>
        <dbReference type="EMBL" id="MDT8999077.1"/>
    </source>
</evidence>
<reference evidence="2" key="1">
    <citation type="submission" date="2023-09" db="EMBL/GenBank/DDBJ databases">
        <title>Paucibacter sp. APW11 Genome sequencing and assembly.</title>
        <authorList>
            <person name="Kim I."/>
        </authorList>
    </citation>
    <scope>NUCLEOTIDE SEQUENCE</scope>
    <source>
        <strain evidence="2">APW11</strain>
    </source>
</reference>
<keyword evidence="3" id="KW-1185">Reference proteome</keyword>
<dbReference type="NCBIfam" id="TIGR02810">
    <property type="entry name" value="agaZ_gatZ"/>
    <property type="match status" value="1"/>
</dbReference>